<reference evidence="7" key="1">
    <citation type="submission" date="2023-07" db="EMBL/GenBank/DDBJ databases">
        <authorList>
            <person name="Yue Y."/>
        </authorList>
    </citation>
    <scope>NUCLEOTIDE SEQUENCE [LARGE SCALE GENOMIC DNA]</scope>
    <source>
        <strain evidence="7">D23</strain>
    </source>
</reference>
<evidence type="ECO:0000259" key="4">
    <source>
        <dbReference type="Pfam" id="PF02018"/>
    </source>
</evidence>
<dbReference type="NCBIfam" id="TIGR04183">
    <property type="entry name" value="Por_Secre_tail"/>
    <property type="match status" value="1"/>
</dbReference>
<dbReference type="Pfam" id="PF02018">
    <property type="entry name" value="CBM_4_9"/>
    <property type="match status" value="1"/>
</dbReference>
<feature type="signal peptide" evidence="3">
    <location>
        <begin position="1"/>
        <end position="17"/>
    </location>
</feature>
<feature type="domain" description="CBM-cenC" evidence="4">
    <location>
        <begin position="468"/>
        <end position="599"/>
    </location>
</feature>
<evidence type="ECO:0000313" key="6">
    <source>
        <dbReference type="EMBL" id="MCA0133366.1"/>
    </source>
</evidence>
<keyword evidence="7" id="KW-1185">Reference proteome</keyword>
<evidence type="ECO:0000256" key="1">
    <source>
        <dbReference type="ARBA" id="ARBA00022729"/>
    </source>
</evidence>
<feature type="chain" id="PRO_5046819349" evidence="3">
    <location>
        <begin position="18"/>
        <end position="719"/>
    </location>
</feature>
<gene>
    <name evidence="6" type="ORF">LBU54_12280</name>
</gene>
<dbReference type="Pfam" id="PF18962">
    <property type="entry name" value="Por_Secre_tail"/>
    <property type="match status" value="1"/>
</dbReference>
<dbReference type="Proteomes" id="UP001198901">
    <property type="component" value="Unassembled WGS sequence"/>
</dbReference>
<proteinExistence type="predicted"/>
<evidence type="ECO:0000313" key="7">
    <source>
        <dbReference type="Proteomes" id="UP001198901"/>
    </source>
</evidence>
<organism evidence="6 7">
    <name type="scientific">Winogradskyella alexanderae</name>
    <dbReference type="NCBI Taxonomy" id="2877123"/>
    <lineage>
        <taxon>Bacteria</taxon>
        <taxon>Pseudomonadati</taxon>
        <taxon>Bacteroidota</taxon>
        <taxon>Flavobacteriia</taxon>
        <taxon>Flavobacteriales</taxon>
        <taxon>Flavobacteriaceae</taxon>
        <taxon>Winogradskyella</taxon>
    </lineage>
</organism>
<accession>A0ABS7XTK9</accession>
<evidence type="ECO:0000256" key="3">
    <source>
        <dbReference type="SAM" id="SignalP"/>
    </source>
</evidence>
<dbReference type="EMBL" id="JAIUJR010000008">
    <property type="protein sequence ID" value="MCA0133366.1"/>
    <property type="molecule type" value="Genomic_DNA"/>
</dbReference>
<keyword evidence="1 3" id="KW-0732">Signal</keyword>
<dbReference type="InterPro" id="IPR003305">
    <property type="entry name" value="CenC_carb-bd"/>
</dbReference>
<comment type="caution">
    <text evidence="6">The sequence shown here is derived from an EMBL/GenBank/DDBJ whole genome shotgun (WGS) entry which is preliminary data.</text>
</comment>
<dbReference type="RefSeq" id="WP_224530150.1">
    <property type="nucleotide sequence ID" value="NZ_JAIUJR010000008.1"/>
</dbReference>
<feature type="domain" description="Secretion system C-terminal sorting" evidence="5">
    <location>
        <begin position="647"/>
        <end position="716"/>
    </location>
</feature>
<dbReference type="SUPFAM" id="SSF49785">
    <property type="entry name" value="Galactose-binding domain-like"/>
    <property type="match status" value="1"/>
</dbReference>
<dbReference type="InterPro" id="IPR008979">
    <property type="entry name" value="Galactose-bd-like_sf"/>
</dbReference>
<keyword evidence="2" id="KW-0378">Hydrolase</keyword>
<name>A0ABS7XTK9_9FLAO</name>
<protein>
    <submittedName>
        <fullName evidence="6">T9SS type A sorting domain-containing protein</fullName>
    </submittedName>
</protein>
<dbReference type="InterPro" id="IPR026444">
    <property type="entry name" value="Secre_tail"/>
</dbReference>
<sequence>MKKITLVFLLLTGFIWGQTVSVDVTELTNVQNVQLVANFGGAFNVYQATDDGGGVWSFDMSGSGDVQNEYVWLVTFTDTNTLQEDLIPTVVGQAIENDLAVDFDFNTNFFSFCNRRVTIGGADVPTTYFNSWRQPGVVYTELTLTASAPGPGENYYILYDVNGFSEFGGPGAVDNGDGTYTAIVRPTASFEYKWILNDDAGTAAADTNEDLLSCTNDGVTINTDNSSFANRIHAAGEDKMDEFGVCPDTGGGTPPQSAFCDTEVTHFGGNADSVINLTIENTGADSITLTATNPGGLGGEPNFLGIAGTPPSGATIGSPVPITGGVSLTLTWAGAPPTDVVFEFIQWRKTGTGPATWQLGDTVPNATVPFDAICGNPAQDVSLSDLQIDGVTIDGFGPSTTTYDIGLASATPVPQITSVVTNNPNAVVGTITQASGVPGAATFDVTSEDSSVTETYTVNFTIQVPGTELIENGSFETGDFTGWTQAESSPGQQTVVGTNPSEGSFAANINNTNAPSASTIKSANRGIGIVNPGDEVTIKFDLRGSGPAGGVFFAELFSELSGGGTSASELLGGGPVFPNADPDVWTTFEFTTNVGPDVSGGISLQFNAATGGAPGSQANFFIDNVSMVNNDEVLSVNDATANLELRIFPNPSKDNWNITSSNNQNLTSVRIYDLLGKEVMVLNPNSTEVTINASSLKSGIYLAKLSTVNGSKTIKLVKN</sequence>
<evidence type="ECO:0000256" key="2">
    <source>
        <dbReference type="ARBA" id="ARBA00022801"/>
    </source>
</evidence>
<evidence type="ECO:0000259" key="5">
    <source>
        <dbReference type="Pfam" id="PF18962"/>
    </source>
</evidence>
<dbReference type="Gene3D" id="2.60.120.260">
    <property type="entry name" value="Galactose-binding domain-like"/>
    <property type="match status" value="1"/>
</dbReference>